<dbReference type="KEGG" id="ock:EXM22_12780"/>
<dbReference type="InterPro" id="IPR008503">
    <property type="entry name" value="Asp_endopeptidase"/>
</dbReference>
<dbReference type="OrthoDB" id="9782977at2"/>
<dbReference type="PANTHER" id="PTHR38037">
    <property type="entry name" value="ZN_PROTEASE DOMAIN-CONTAINING PROTEIN"/>
    <property type="match status" value="1"/>
</dbReference>
<feature type="domain" description="Retropepsin-like aspartic endopeptidase" evidence="2">
    <location>
        <begin position="38"/>
        <end position="169"/>
    </location>
</feature>
<dbReference type="AlphaFoldDB" id="A0A5C1QRW3"/>
<evidence type="ECO:0000256" key="1">
    <source>
        <dbReference type="SAM" id="SignalP"/>
    </source>
</evidence>
<protein>
    <recommendedName>
        <fullName evidence="2">Retropepsin-like aspartic endopeptidase domain-containing protein</fullName>
    </recommendedName>
</protein>
<dbReference type="RefSeq" id="WP_149486901.1">
    <property type="nucleotide sequence ID" value="NZ_CP036150.1"/>
</dbReference>
<name>A0A5C1QRW3_9SPIO</name>
<feature type="signal peptide" evidence="1">
    <location>
        <begin position="1"/>
        <end position="24"/>
    </location>
</feature>
<evidence type="ECO:0000313" key="4">
    <source>
        <dbReference type="Proteomes" id="UP000324209"/>
    </source>
</evidence>
<dbReference type="PANTHER" id="PTHR38037:SF2">
    <property type="entry name" value="ATP-DEPENDENT ZINC PROTEASE DOMAIN-CONTAINING PROTEIN-RELATED"/>
    <property type="match status" value="1"/>
</dbReference>
<dbReference type="InterPro" id="IPR021109">
    <property type="entry name" value="Peptidase_aspartic_dom_sf"/>
</dbReference>
<dbReference type="EMBL" id="CP036150">
    <property type="protein sequence ID" value="QEN08822.1"/>
    <property type="molecule type" value="Genomic_DNA"/>
</dbReference>
<accession>A0A5C1QRW3</accession>
<dbReference type="Gene3D" id="2.40.70.10">
    <property type="entry name" value="Acid Proteases"/>
    <property type="match status" value="1"/>
</dbReference>
<reference evidence="3 4" key="1">
    <citation type="submission" date="2019-02" db="EMBL/GenBank/DDBJ databases">
        <title>Complete Genome Sequence and Methylome Analysis of free living Spirochaetas.</title>
        <authorList>
            <person name="Fomenkov A."/>
            <person name="Dubinina G."/>
            <person name="Leshcheva N."/>
            <person name="Mikheeva N."/>
            <person name="Grabovich M."/>
            <person name="Vincze T."/>
            <person name="Roberts R.J."/>
        </authorList>
    </citation>
    <scope>NUCLEOTIDE SEQUENCE [LARGE SCALE GENOMIC DNA]</scope>
    <source>
        <strain evidence="3 4">K2</strain>
    </source>
</reference>
<dbReference type="Pfam" id="PF05618">
    <property type="entry name" value="Zn_protease"/>
    <property type="match status" value="1"/>
</dbReference>
<dbReference type="Proteomes" id="UP000324209">
    <property type="component" value="Chromosome"/>
</dbReference>
<dbReference type="SUPFAM" id="SSF50630">
    <property type="entry name" value="Acid proteases"/>
    <property type="match status" value="1"/>
</dbReference>
<evidence type="ECO:0000259" key="2">
    <source>
        <dbReference type="Pfam" id="PF05618"/>
    </source>
</evidence>
<feature type="chain" id="PRO_5022878799" description="Retropepsin-like aspartic endopeptidase domain-containing protein" evidence="1">
    <location>
        <begin position="25"/>
        <end position="172"/>
    </location>
</feature>
<organism evidence="3 4">
    <name type="scientific">Oceanispirochaeta crateris</name>
    <dbReference type="NCBI Taxonomy" id="2518645"/>
    <lineage>
        <taxon>Bacteria</taxon>
        <taxon>Pseudomonadati</taxon>
        <taxon>Spirochaetota</taxon>
        <taxon>Spirochaetia</taxon>
        <taxon>Spirochaetales</taxon>
        <taxon>Spirochaetaceae</taxon>
        <taxon>Oceanispirochaeta</taxon>
    </lineage>
</organism>
<gene>
    <name evidence="3" type="ORF">EXM22_12780</name>
</gene>
<keyword evidence="1" id="KW-0732">Signal</keyword>
<evidence type="ECO:0000313" key="3">
    <source>
        <dbReference type="EMBL" id="QEN08822.1"/>
    </source>
</evidence>
<sequence length="172" mass="18883">MKAMRFGSHFICIFSLALCLAGLASVSGEELSSESMVILGQIERVLIKTSGLTLDGRVDTGAELSSIHGENITRFSRNGDEWVRFNLNPDGVDRFLEMPLRSVVRIRQAGSSVIQERPVIVLSVVIGDLRVDADFTLTDRSLMTFPLLIGRNVLEGRALVDVSGIYLQSSKQ</sequence>
<proteinExistence type="predicted"/>
<keyword evidence="4" id="KW-1185">Reference proteome</keyword>